<comment type="caution">
    <text evidence="2">The sequence shown here is derived from an EMBL/GenBank/DDBJ whole genome shotgun (WGS) entry which is preliminary data.</text>
</comment>
<accession>A0A8J5XEV6</accession>
<protein>
    <submittedName>
        <fullName evidence="2">Uncharacterized protein</fullName>
    </submittedName>
</protein>
<evidence type="ECO:0000313" key="3">
    <source>
        <dbReference type="Proteomes" id="UP000751190"/>
    </source>
</evidence>
<organism evidence="2 3">
    <name type="scientific">Diacronema lutheri</name>
    <name type="common">Unicellular marine alga</name>
    <name type="synonym">Monochrysis lutheri</name>
    <dbReference type="NCBI Taxonomy" id="2081491"/>
    <lineage>
        <taxon>Eukaryota</taxon>
        <taxon>Haptista</taxon>
        <taxon>Haptophyta</taxon>
        <taxon>Pavlovophyceae</taxon>
        <taxon>Pavlovales</taxon>
        <taxon>Pavlovaceae</taxon>
        <taxon>Diacronema</taxon>
    </lineage>
</organism>
<dbReference type="PANTHER" id="PTHR37490:SF2">
    <property type="match status" value="1"/>
</dbReference>
<sequence length="319" mass="35567">MVLSISNPPTAPRVQPAPQAQPAPRALPAPRERPARAHARPFVPLTPAGSGCGVARTKSNASAPGAHRLLVVSVAPPPLLRTPTVVLQREYDARCGYDHRLRREGGNYAHWLYDNYEALPPFMAFVHGHAVAWHQPSALPVLVRVAEELVELLERAGGECGAEGLFVPLGTTMTAQWCKHVAQPTPFGRVLRHTYAAWLEPDLPPPLPCLQAELGAQFVVSRSRVRARPRAFYRRLAEYTATCTPDRDGMYARAGEPKPDRLQPEHCFHNMLEYAWHVIFGQPPCDAERVPSPREQSRRWAWRHPGGRLFRGLLPYRGT</sequence>
<dbReference type="OrthoDB" id="426718at2759"/>
<proteinExistence type="predicted"/>
<evidence type="ECO:0000313" key="2">
    <source>
        <dbReference type="EMBL" id="KAG8462643.1"/>
    </source>
</evidence>
<dbReference type="AlphaFoldDB" id="A0A8J5XEV6"/>
<dbReference type="EMBL" id="JAGTXO010000019">
    <property type="protein sequence ID" value="KAG8462643.1"/>
    <property type="molecule type" value="Genomic_DNA"/>
</dbReference>
<name>A0A8J5XEV6_DIALT</name>
<reference evidence="2" key="1">
    <citation type="submission" date="2021-05" db="EMBL/GenBank/DDBJ databases">
        <title>The genome of the haptophyte Pavlova lutheri (Diacronema luteri, Pavlovales) - a model for lipid biosynthesis in eukaryotic algae.</title>
        <authorList>
            <person name="Hulatt C.J."/>
            <person name="Posewitz M.C."/>
        </authorList>
    </citation>
    <scope>NUCLEOTIDE SEQUENCE</scope>
    <source>
        <strain evidence="2">NIVA-4/92</strain>
    </source>
</reference>
<dbReference type="PANTHER" id="PTHR37490">
    <property type="entry name" value="EXPRESSED PROTEIN"/>
    <property type="match status" value="1"/>
</dbReference>
<keyword evidence="3" id="KW-1185">Reference proteome</keyword>
<feature type="region of interest" description="Disordered" evidence="1">
    <location>
        <begin position="1"/>
        <end position="35"/>
    </location>
</feature>
<dbReference type="InterPro" id="IPR021838">
    <property type="entry name" value="DUF3431"/>
</dbReference>
<evidence type="ECO:0000256" key="1">
    <source>
        <dbReference type="SAM" id="MobiDB-lite"/>
    </source>
</evidence>
<dbReference type="Pfam" id="PF11913">
    <property type="entry name" value="DUF3431"/>
    <property type="match status" value="1"/>
</dbReference>
<gene>
    <name evidence="2" type="ORF">KFE25_004619</name>
</gene>
<dbReference type="Proteomes" id="UP000751190">
    <property type="component" value="Unassembled WGS sequence"/>
</dbReference>